<evidence type="ECO:0000256" key="3">
    <source>
        <dbReference type="ARBA" id="ARBA00038471"/>
    </source>
</evidence>
<dbReference type="EMBL" id="JAJJMB010006234">
    <property type="protein sequence ID" value="KAI3935713.1"/>
    <property type="molecule type" value="Genomic_DNA"/>
</dbReference>
<proteinExistence type="inferred from homology"/>
<dbReference type="Gene3D" id="1.20.140.40">
    <property type="entry name" value="Invertase/pectin methylesterase inhibitor family protein"/>
    <property type="match status" value="1"/>
</dbReference>
<keyword evidence="1" id="KW-0732">Signal</keyword>
<reference evidence="5" key="1">
    <citation type="submission" date="2022-04" db="EMBL/GenBank/DDBJ databases">
        <title>A functionally conserved STORR gene fusion in Papaver species that diverged 16.8 million years ago.</title>
        <authorList>
            <person name="Catania T."/>
        </authorList>
    </citation>
    <scope>NUCLEOTIDE SEQUENCE</scope>
    <source>
        <strain evidence="5">S-188037</strain>
    </source>
</reference>
<dbReference type="InterPro" id="IPR035513">
    <property type="entry name" value="Invertase/methylesterase_inhib"/>
</dbReference>
<evidence type="ECO:0000256" key="2">
    <source>
        <dbReference type="ARBA" id="ARBA00023157"/>
    </source>
</evidence>
<comment type="caution">
    <text evidence="5">The sequence shown here is derived from an EMBL/GenBank/DDBJ whole genome shotgun (WGS) entry which is preliminary data.</text>
</comment>
<organism evidence="5 6">
    <name type="scientific">Papaver atlanticum</name>
    <dbReference type="NCBI Taxonomy" id="357466"/>
    <lineage>
        <taxon>Eukaryota</taxon>
        <taxon>Viridiplantae</taxon>
        <taxon>Streptophyta</taxon>
        <taxon>Embryophyta</taxon>
        <taxon>Tracheophyta</taxon>
        <taxon>Spermatophyta</taxon>
        <taxon>Magnoliopsida</taxon>
        <taxon>Ranunculales</taxon>
        <taxon>Papaveraceae</taxon>
        <taxon>Papaveroideae</taxon>
        <taxon>Papaver</taxon>
    </lineage>
</organism>
<protein>
    <recommendedName>
        <fullName evidence="4">Pectinesterase inhibitor domain-containing protein</fullName>
    </recommendedName>
</protein>
<name>A0AAD4XQZ1_9MAGN</name>
<gene>
    <name evidence="5" type="ORF">MKW98_022721</name>
</gene>
<dbReference type="AlphaFoldDB" id="A0AAD4XQZ1"/>
<evidence type="ECO:0000313" key="6">
    <source>
        <dbReference type="Proteomes" id="UP001202328"/>
    </source>
</evidence>
<dbReference type="Proteomes" id="UP001202328">
    <property type="component" value="Unassembled WGS sequence"/>
</dbReference>
<dbReference type="SUPFAM" id="SSF101148">
    <property type="entry name" value="Plant invertase/pectin methylesterase inhibitor"/>
    <property type="match status" value="1"/>
</dbReference>
<dbReference type="CDD" id="cd15795">
    <property type="entry name" value="PMEI-Pla_a_1_like"/>
    <property type="match status" value="1"/>
</dbReference>
<keyword evidence="6" id="KW-1185">Reference proteome</keyword>
<dbReference type="FunFam" id="1.20.140.40:FF:000002">
    <property type="entry name" value="Putative invertase inhibitor"/>
    <property type="match status" value="1"/>
</dbReference>
<accession>A0AAD4XQZ1</accession>
<evidence type="ECO:0000256" key="1">
    <source>
        <dbReference type="ARBA" id="ARBA00022729"/>
    </source>
</evidence>
<dbReference type="NCBIfam" id="TIGR01614">
    <property type="entry name" value="PME_inhib"/>
    <property type="match status" value="1"/>
</dbReference>
<evidence type="ECO:0000259" key="4">
    <source>
        <dbReference type="SMART" id="SM00856"/>
    </source>
</evidence>
<evidence type="ECO:0000313" key="5">
    <source>
        <dbReference type="EMBL" id="KAI3935713.1"/>
    </source>
</evidence>
<dbReference type="PANTHER" id="PTHR35357:SF8">
    <property type="entry name" value="OS01G0111000 PROTEIN"/>
    <property type="match status" value="1"/>
</dbReference>
<dbReference type="InterPro" id="IPR034088">
    <property type="entry name" value="Pla_a_1-like"/>
</dbReference>
<dbReference type="PANTHER" id="PTHR35357">
    <property type="entry name" value="OS02G0537100 PROTEIN"/>
    <property type="match status" value="1"/>
</dbReference>
<dbReference type="SMART" id="SM00856">
    <property type="entry name" value="PMEI"/>
    <property type="match status" value="1"/>
</dbReference>
<comment type="similarity">
    <text evidence="3">Belongs to the PMEI family.</text>
</comment>
<keyword evidence="2" id="KW-1015">Disulfide bond</keyword>
<sequence length="204" mass="22977">MNLYKKNIILLVFLRDRNENINRSSSLYFLILLLVLNLHRVVVANGDLVNDLCKNASTTTDSMLSYDFCVSALESNPKSKTSDLLGLGVISMELIAKNATNLLPYIGKLLEEGKKERFVKQGLNICLEVYADATRFVEDAITDFEDKVYYNARAEITGANDYSGACEDSFNERNLTFPLRKQVDNFRKLVDISLAIIDLVESDS</sequence>
<feature type="domain" description="Pectinesterase inhibitor" evidence="4">
    <location>
        <begin position="44"/>
        <end position="196"/>
    </location>
</feature>
<dbReference type="GO" id="GO:0005576">
    <property type="term" value="C:extracellular region"/>
    <property type="evidence" value="ECO:0007669"/>
    <property type="project" value="UniProtKB-ARBA"/>
</dbReference>
<dbReference type="Pfam" id="PF04043">
    <property type="entry name" value="PMEI"/>
    <property type="match status" value="1"/>
</dbReference>
<dbReference type="InterPro" id="IPR006501">
    <property type="entry name" value="Pectinesterase_inhib_dom"/>
</dbReference>
<dbReference type="GO" id="GO:0004857">
    <property type="term" value="F:enzyme inhibitor activity"/>
    <property type="evidence" value="ECO:0007669"/>
    <property type="project" value="InterPro"/>
</dbReference>